<dbReference type="PANTHER" id="PTHR37023:SF1">
    <property type="entry name" value="ISSOD25 TRANSPOSASE TNPA_ISSOD25"/>
    <property type="match status" value="1"/>
</dbReference>
<name>A0A1M7FP45_XYLRU</name>
<accession>A0A1M7FP45</accession>
<evidence type="ECO:0000313" key="4">
    <source>
        <dbReference type="Proteomes" id="UP000184280"/>
    </source>
</evidence>
<gene>
    <name evidence="3" type="ORF">SAMN04488494_1214</name>
</gene>
<dbReference type="GO" id="GO:0006313">
    <property type="term" value="P:DNA transposition"/>
    <property type="evidence" value="ECO:0007669"/>
    <property type="project" value="InterPro"/>
</dbReference>
<dbReference type="InterPro" id="IPR007069">
    <property type="entry name" value="Transposase_32"/>
</dbReference>
<dbReference type="OrthoDB" id="9791273at2"/>
<protein>
    <submittedName>
        <fullName evidence="3">Transposase zinc-binding domain-containing protein</fullName>
    </submittedName>
</protein>
<dbReference type="Pfam" id="PF04986">
    <property type="entry name" value="Y2_Tnp"/>
    <property type="match status" value="1"/>
</dbReference>
<proteinExistence type="predicted"/>
<dbReference type="RefSeq" id="WP_073043667.1">
    <property type="nucleotide sequence ID" value="NZ_FRCJ01000002.1"/>
</dbReference>
<dbReference type="EMBL" id="FRCJ01000002">
    <property type="protein sequence ID" value="SHM05528.1"/>
    <property type="molecule type" value="Genomic_DNA"/>
</dbReference>
<dbReference type="GO" id="GO:0003677">
    <property type="term" value="F:DNA binding"/>
    <property type="evidence" value="ECO:0007669"/>
    <property type="project" value="InterPro"/>
</dbReference>
<evidence type="ECO:0000259" key="2">
    <source>
        <dbReference type="Pfam" id="PF14319"/>
    </source>
</evidence>
<sequence length="382" mass="43875">MRTRFDIGEIIRCHGGDFLGKHNVVAPVRKAFTHMALCRTSALGGHVEVCPECGDMHISYNSCRDRHCPKCQNKEREEWINCRREEIIPVKYFHVVFTLPACLHPVAMAHQSIFYDCMFKAAWATIKAFAEEEGLLIGMTSILHSWGSNLFYHPHIHCIVPGGGIDKHGVWHHLKGCKHSDFLFPVAAMSSKFRGRFMSLLTRRLKEDGIVIDQAIRKQCFAKAWVINSRPPAKGVGQILEYIGRYAYRVAITNSRILDVTDSQISYDYKMYRKGGKHGVMTMEIDSFLNLLSQHILPDRFVRIRHYGFLSPCNREILRSIQLQLSVPPVPKVRKKKSYLDICIEKGWDIGVCKDCNCQRIITRTIKPAPRAPPFKLWRLVK</sequence>
<dbReference type="GO" id="GO:0004803">
    <property type="term" value="F:transposase activity"/>
    <property type="evidence" value="ECO:0007669"/>
    <property type="project" value="InterPro"/>
</dbReference>
<dbReference type="PANTHER" id="PTHR37023">
    <property type="entry name" value="TRANSPOSASE"/>
    <property type="match status" value="1"/>
</dbReference>
<organism evidence="3 4">
    <name type="scientific">Xylanibacter ruminicola</name>
    <name type="common">Prevotella ruminicola</name>
    <dbReference type="NCBI Taxonomy" id="839"/>
    <lineage>
        <taxon>Bacteria</taxon>
        <taxon>Pseudomonadati</taxon>
        <taxon>Bacteroidota</taxon>
        <taxon>Bacteroidia</taxon>
        <taxon>Bacteroidales</taxon>
        <taxon>Prevotellaceae</taxon>
        <taxon>Xylanibacter</taxon>
    </lineage>
</organism>
<feature type="domain" description="Transposase IS801/IS1294" evidence="1">
    <location>
        <begin position="138"/>
        <end position="313"/>
    </location>
</feature>
<evidence type="ECO:0000259" key="1">
    <source>
        <dbReference type="Pfam" id="PF04986"/>
    </source>
</evidence>
<reference evidence="3 4" key="1">
    <citation type="submission" date="2016-11" db="EMBL/GenBank/DDBJ databases">
        <authorList>
            <person name="Jaros S."/>
            <person name="Januszkiewicz K."/>
            <person name="Wedrychowicz H."/>
        </authorList>
    </citation>
    <scope>NUCLEOTIDE SEQUENCE [LARGE SCALE GENOMIC DNA]</scope>
    <source>
        <strain evidence="3 4">BPI-34</strain>
    </source>
</reference>
<dbReference type="InterPro" id="IPR026889">
    <property type="entry name" value="Zn_Tnp"/>
</dbReference>
<dbReference type="Pfam" id="PF14319">
    <property type="entry name" value="Zn_Tnp_IS91"/>
    <property type="match status" value="1"/>
</dbReference>
<evidence type="ECO:0000313" key="3">
    <source>
        <dbReference type="EMBL" id="SHM05528.1"/>
    </source>
</evidence>
<dbReference type="AlphaFoldDB" id="A0A1M7FP45"/>
<dbReference type="Proteomes" id="UP000184280">
    <property type="component" value="Unassembled WGS sequence"/>
</dbReference>
<feature type="domain" description="Transposase zinc-binding" evidence="2">
    <location>
        <begin position="10"/>
        <end position="99"/>
    </location>
</feature>